<evidence type="ECO:0000313" key="3">
    <source>
        <dbReference type="EMBL" id="MBB4736310.1"/>
    </source>
</evidence>
<comment type="caution">
    <text evidence="3">The sequence shown here is derived from an EMBL/GenBank/DDBJ whole genome shotgun (WGS) entry which is preliminary data.</text>
</comment>
<sequence length="367" mass="38151">MSRTATRSAASERTGRAAARGQRLLWLDVARSLALLSMFVAHAAPTMGPFGVLMLTEYVTAPLFAALVGASALLESRRVGWGRALAAAAVRAAFLVGAAWVNSLFGAQVLDVLQHLAVITVVAALLAAAPTVLLAVIALVLAVCSVLLSTAGAAPVMSWLSPRAAELGLDPVTVSRQLNHWVLGDYRLLALLAVGLLGMILARLLAPGGAGAPRGLAAGIAAIGLVASGGTILLTRMQTGSFPVAYAGDLPEFVTSTALVVLVFGLCAAVVPGRRSVLTDVLTVPGSMTLTLYMAHQAYLGWVVNLAGPGPWRHPSGTDDSWFNLAVLCVGAIVFALAWRTLVKADPWRRGPVEGLMRLVTRPIHGR</sequence>
<dbReference type="InterPro" id="IPR012429">
    <property type="entry name" value="HGSNAT_cat"/>
</dbReference>
<feature type="transmembrane region" description="Helical" evidence="1">
    <location>
        <begin position="186"/>
        <end position="206"/>
    </location>
</feature>
<evidence type="ECO:0000256" key="1">
    <source>
        <dbReference type="SAM" id="Phobius"/>
    </source>
</evidence>
<feature type="domain" description="Heparan-alpha-glucosaminide N-acetyltransferase catalytic" evidence="2">
    <location>
        <begin position="23"/>
        <end position="208"/>
    </location>
</feature>
<evidence type="ECO:0000259" key="2">
    <source>
        <dbReference type="Pfam" id="PF07786"/>
    </source>
</evidence>
<dbReference type="Proteomes" id="UP000540191">
    <property type="component" value="Unassembled WGS sequence"/>
</dbReference>
<keyword evidence="1" id="KW-0812">Transmembrane</keyword>
<feature type="transmembrane region" description="Helical" evidence="1">
    <location>
        <begin position="322"/>
        <end position="342"/>
    </location>
</feature>
<feature type="transmembrane region" description="Helical" evidence="1">
    <location>
        <begin position="215"/>
        <end position="233"/>
    </location>
</feature>
<dbReference type="EMBL" id="JACHNA010000001">
    <property type="protein sequence ID" value="MBB4736310.1"/>
    <property type="molecule type" value="Genomic_DNA"/>
</dbReference>
<feature type="transmembrane region" description="Helical" evidence="1">
    <location>
        <begin position="283"/>
        <end position="302"/>
    </location>
</feature>
<dbReference type="AlphaFoldDB" id="A0A7W7GQ98"/>
<feature type="transmembrane region" description="Helical" evidence="1">
    <location>
        <begin position="136"/>
        <end position="160"/>
    </location>
</feature>
<feature type="transmembrane region" description="Helical" evidence="1">
    <location>
        <begin position="81"/>
        <end position="100"/>
    </location>
</feature>
<feature type="transmembrane region" description="Helical" evidence="1">
    <location>
        <begin position="253"/>
        <end position="271"/>
    </location>
</feature>
<evidence type="ECO:0000313" key="4">
    <source>
        <dbReference type="Proteomes" id="UP000540191"/>
    </source>
</evidence>
<gene>
    <name evidence="3" type="ORF">HDA30_001818</name>
</gene>
<protein>
    <submittedName>
        <fullName evidence="3">Putative membrane protein</fullName>
    </submittedName>
</protein>
<organism evidence="3 4">
    <name type="scientific">Micrococcus cohnii</name>
    <dbReference type="NCBI Taxonomy" id="993416"/>
    <lineage>
        <taxon>Bacteria</taxon>
        <taxon>Bacillati</taxon>
        <taxon>Actinomycetota</taxon>
        <taxon>Actinomycetes</taxon>
        <taxon>Micrococcales</taxon>
        <taxon>Micrococcaceae</taxon>
        <taxon>Micrococcus</taxon>
    </lineage>
</organism>
<name>A0A7W7GQ98_9MICC</name>
<keyword evidence="4" id="KW-1185">Reference proteome</keyword>
<feature type="transmembrane region" description="Helical" evidence="1">
    <location>
        <begin position="112"/>
        <end position="129"/>
    </location>
</feature>
<keyword evidence="1" id="KW-1133">Transmembrane helix</keyword>
<feature type="transmembrane region" description="Helical" evidence="1">
    <location>
        <begin position="50"/>
        <end position="74"/>
    </location>
</feature>
<proteinExistence type="predicted"/>
<dbReference type="Pfam" id="PF07786">
    <property type="entry name" value="HGSNAT_cat"/>
    <property type="match status" value="1"/>
</dbReference>
<reference evidence="3 4" key="1">
    <citation type="submission" date="2020-08" db="EMBL/GenBank/DDBJ databases">
        <title>Sequencing the genomes of 1000 actinobacteria strains.</title>
        <authorList>
            <person name="Klenk H.-P."/>
        </authorList>
    </citation>
    <scope>NUCLEOTIDE SEQUENCE [LARGE SCALE GENOMIC DNA]</scope>
    <source>
        <strain evidence="3 4">DSM 23974</strain>
    </source>
</reference>
<feature type="transmembrane region" description="Helical" evidence="1">
    <location>
        <begin position="24"/>
        <end position="44"/>
    </location>
</feature>
<dbReference type="RefSeq" id="WP_158496933.1">
    <property type="nucleotide sequence ID" value="NZ_JACHNA010000001.1"/>
</dbReference>
<accession>A0A7W7GQ98</accession>
<keyword evidence="1" id="KW-0472">Membrane</keyword>